<protein>
    <submittedName>
        <fullName evidence="1">Thioredoxin family protein</fullName>
    </submittedName>
</protein>
<dbReference type="OrthoDB" id="6120799at2"/>
<name>A0A2U8QVB2_9FLAO</name>
<dbReference type="Proteomes" id="UP000245429">
    <property type="component" value="Chromosome"/>
</dbReference>
<organism evidence="1 2">
    <name type="scientific">Flavobacterium sediminis</name>
    <dbReference type="NCBI Taxonomy" id="2201181"/>
    <lineage>
        <taxon>Bacteria</taxon>
        <taxon>Pseudomonadati</taxon>
        <taxon>Bacteroidota</taxon>
        <taxon>Flavobacteriia</taxon>
        <taxon>Flavobacteriales</taxon>
        <taxon>Flavobacteriaceae</taxon>
        <taxon>Flavobacterium</taxon>
    </lineage>
</organism>
<dbReference type="Pfam" id="PF14595">
    <property type="entry name" value="Thioredoxin_9"/>
    <property type="match status" value="1"/>
</dbReference>
<dbReference type="RefSeq" id="WP_109569181.1">
    <property type="nucleotide sequence ID" value="NZ_CP029463.1"/>
</dbReference>
<reference evidence="1 2" key="1">
    <citation type="submission" date="2018-05" db="EMBL/GenBank/DDBJ databases">
        <title>Flavobacterium sp. MEBiC07310.</title>
        <authorList>
            <person name="Baek K."/>
        </authorList>
    </citation>
    <scope>NUCLEOTIDE SEQUENCE [LARGE SCALE GENOMIC DNA]</scope>
    <source>
        <strain evidence="1 2">MEBiC07310</strain>
    </source>
</reference>
<dbReference type="AlphaFoldDB" id="A0A2U8QVB2"/>
<keyword evidence="2" id="KW-1185">Reference proteome</keyword>
<dbReference type="Gene3D" id="3.40.30.10">
    <property type="entry name" value="Glutaredoxin"/>
    <property type="match status" value="1"/>
</dbReference>
<gene>
    <name evidence="1" type="ORF">DI487_08015</name>
</gene>
<dbReference type="SUPFAM" id="SSF52833">
    <property type="entry name" value="Thioredoxin-like"/>
    <property type="match status" value="1"/>
</dbReference>
<sequence>MKNSIKNALQDSFSYPEYREHIATLLADGKVTGHTQSEALLGYTQLNETRMNRLDKTLAVLPEVQEQLNALPKTITWLVLAEGWCGDAAQILPVLNKTAEATDKVVLKIVLRDDHDDLMNLFLTNGGKAIPKVILWDADAEEVIGSWGPRPEPARKMIADYKAEHGVVDEPIKVELQKWYLKDKGETTQRELLALIEQNVLVE</sequence>
<dbReference type="KEGG" id="fse:DI487_08015"/>
<proteinExistence type="predicted"/>
<evidence type="ECO:0000313" key="1">
    <source>
        <dbReference type="EMBL" id="AWM13814.1"/>
    </source>
</evidence>
<accession>A0A2U8QVB2</accession>
<dbReference type="EMBL" id="CP029463">
    <property type="protein sequence ID" value="AWM13814.1"/>
    <property type="molecule type" value="Genomic_DNA"/>
</dbReference>
<dbReference type="InterPro" id="IPR036249">
    <property type="entry name" value="Thioredoxin-like_sf"/>
</dbReference>
<evidence type="ECO:0000313" key="2">
    <source>
        <dbReference type="Proteomes" id="UP000245429"/>
    </source>
</evidence>